<protein>
    <submittedName>
        <fullName evidence="8">Serine/threonine-protein kinase PknD</fullName>
        <ecNumber evidence="8">2.7.11.1</ecNumber>
    </submittedName>
</protein>
<keyword evidence="4 5" id="KW-0067">ATP-binding</keyword>
<dbReference type="RefSeq" id="WP_153453263.1">
    <property type="nucleotide sequence ID" value="NZ_WEGJ01000013.1"/>
</dbReference>
<evidence type="ECO:0000256" key="4">
    <source>
        <dbReference type="ARBA" id="ARBA00022840"/>
    </source>
</evidence>
<sequence length="527" mass="55127">MLRGSGATPPEDGDPRRIGPVHVLGRLGAGGMGRVYLGVHEGRYVAVKQILPRHADDPGFHRRFGRELDHLARLPDGATCALVAGDRAADAPWFATAYVPGITLADARTLCGGTLPVPCLWRLLREIARALTEVHALDLVHRDIKPSNIMLTSRGVTLIDFGVSRAADQTRMTMQPIGTPAYMAPEQSDGGAGTPATDVYALGATLASAALGSPLPRPEPGATMPDRLAAVDPELSELIWSCLSRIPADRPPLAALVEAAGTSAAPDWPEPVREAVAERELFASRPVLVVDVPEKEPADAPPDPPQNPPKPRSRRRKLMPVIIPVLIGTGATLAVSLLPYVMPADDADPKIADPVTSTTAPAPTATPTKKKSPKPSPSRTPARDDAAKPSPSKTPAPSPTRTNSAPQPPDVSAGTLRNAASGECMTVTYGGMIAIGACSANSTQWSFHKVTGGHQIVARPSGDCISYYGPVQMSTCREDGADGFGSDVWVRGNDGTLKSTVSGGCLDGSSAMASVATCNGSPDQRWL</sequence>
<evidence type="ECO:0000256" key="6">
    <source>
        <dbReference type="SAM" id="MobiDB-lite"/>
    </source>
</evidence>
<evidence type="ECO:0000259" key="7">
    <source>
        <dbReference type="PROSITE" id="PS50011"/>
    </source>
</evidence>
<gene>
    <name evidence="8" type="primary">pknD_16</name>
    <name evidence="8" type="ORF">SRB5_36360</name>
</gene>
<dbReference type="EMBL" id="WEGJ01000013">
    <property type="protein sequence ID" value="MQY13488.1"/>
    <property type="molecule type" value="Genomic_DNA"/>
</dbReference>
<keyword evidence="9" id="KW-1185">Reference proteome</keyword>
<name>A0A7K0CJ52_9ACTN</name>
<dbReference type="Pfam" id="PF00069">
    <property type="entry name" value="Pkinase"/>
    <property type="match status" value="1"/>
</dbReference>
<keyword evidence="1 8" id="KW-0808">Transferase</keyword>
<comment type="caution">
    <text evidence="8">The sequence shown here is derived from an EMBL/GenBank/DDBJ whole genome shotgun (WGS) entry which is preliminary data.</text>
</comment>
<dbReference type="GO" id="GO:0004674">
    <property type="term" value="F:protein serine/threonine kinase activity"/>
    <property type="evidence" value="ECO:0007669"/>
    <property type="project" value="UniProtKB-EC"/>
</dbReference>
<dbReference type="InterPro" id="IPR000719">
    <property type="entry name" value="Prot_kinase_dom"/>
</dbReference>
<dbReference type="InterPro" id="IPR017441">
    <property type="entry name" value="Protein_kinase_ATP_BS"/>
</dbReference>
<dbReference type="Gene3D" id="3.30.200.20">
    <property type="entry name" value="Phosphorylase Kinase, domain 1"/>
    <property type="match status" value="1"/>
</dbReference>
<dbReference type="GO" id="GO:0005524">
    <property type="term" value="F:ATP binding"/>
    <property type="evidence" value="ECO:0007669"/>
    <property type="project" value="UniProtKB-UniRule"/>
</dbReference>
<dbReference type="SUPFAM" id="SSF50370">
    <property type="entry name" value="Ricin B-like lectins"/>
    <property type="match status" value="1"/>
</dbReference>
<dbReference type="PANTHER" id="PTHR43289:SF34">
    <property type="entry name" value="SERINE_THREONINE-PROTEIN KINASE YBDM-RELATED"/>
    <property type="match status" value="1"/>
</dbReference>
<dbReference type="InterPro" id="IPR011009">
    <property type="entry name" value="Kinase-like_dom_sf"/>
</dbReference>
<dbReference type="EC" id="2.7.11.1" evidence="8"/>
<reference evidence="8 9" key="1">
    <citation type="submission" date="2019-10" db="EMBL/GenBank/DDBJ databases">
        <title>Streptomyces smaragdinus sp. nov. and Streptomyces fabii sp. nov., isolated from the gut of fungus growing-termite Macrotermes natalensis.</title>
        <authorList>
            <person name="Schwitalla J."/>
            <person name="Benndorf R."/>
            <person name="Martin K."/>
            <person name="De Beer W."/>
            <person name="Kaster A.-K."/>
            <person name="Vollmers J."/>
            <person name="Poulsen M."/>
            <person name="Beemelmanns C."/>
        </authorList>
    </citation>
    <scope>NUCLEOTIDE SEQUENCE [LARGE SCALE GENOMIC DNA]</scope>
    <source>
        <strain evidence="8 9">RB5</strain>
    </source>
</reference>
<evidence type="ECO:0000313" key="8">
    <source>
        <dbReference type="EMBL" id="MQY13488.1"/>
    </source>
</evidence>
<feature type="region of interest" description="Disordered" evidence="6">
    <location>
        <begin position="293"/>
        <end position="316"/>
    </location>
</feature>
<dbReference type="Pfam" id="PF00652">
    <property type="entry name" value="Ricin_B_lectin"/>
    <property type="match status" value="1"/>
</dbReference>
<proteinExistence type="predicted"/>
<organism evidence="8 9">
    <name type="scientific">Streptomyces smaragdinus</name>
    <dbReference type="NCBI Taxonomy" id="2585196"/>
    <lineage>
        <taxon>Bacteria</taxon>
        <taxon>Bacillati</taxon>
        <taxon>Actinomycetota</taxon>
        <taxon>Actinomycetes</taxon>
        <taxon>Kitasatosporales</taxon>
        <taxon>Streptomycetaceae</taxon>
        <taxon>Streptomyces</taxon>
    </lineage>
</organism>
<dbReference type="InterPro" id="IPR008271">
    <property type="entry name" value="Ser/Thr_kinase_AS"/>
</dbReference>
<dbReference type="PROSITE" id="PS00108">
    <property type="entry name" value="PROTEIN_KINASE_ST"/>
    <property type="match status" value="1"/>
</dbReference>
<dbReference type="PROSITE" id="PS00107">
    <property type="entry name" value="PROTEIN_KINASE_ATP"/>
    <property type="match status" value="1"/>
</dbReference>
<dbReference type="PROSITE" id="PS50011">
    <property type="entry name" value="PROTEIN_KINASE_DOM"/>
    <property type="match status" value="1"/>
</dbReference>
<evidence type="ECO:0000313" key="9">
    <source>
        <dbReference type="Proteomes" id="UP000466345"/>
    </source>
</evidence>
<evidence type="ECO:0000256" key="2">
    <source>
        <dbReference type="ARBA" id="ARBA00022741"/>
    </source>
</evidence>
<keyword evidence="2 5" id="KW-0547">Nucleotide-binding</keyword>
<feature type="region of interest" description="Disordered" evidence="6">
    <location>
        <begin position="351"/>
        <end position="416"/>
    </location>
</feature>
<feature type="compositionally biased region" description="Low complexity" evidence="6">
    <location>
        <begin position="352"/>
        <end position="367"/>
    </location>
</feature>
<dbReference type="PANTHER" id="PTHR43289">
    <property type="entry name" value="MITOGEN-ACTIVATED PROTEIN KINASE KINASE KINASE 20-RELATED"/>
    <property type="match status" value="1"/>
</dbReference>
<dbReference type="SUPFAM" id="SSF56112">
    <property type="entry name" value="Protein kinase-like (PK-like)"/>
    <property type="match status" value="1"/>
</dbReference>
<feature type="compositionally biased region" description="Pro residues" evidence="6">
    <location>
        <begin position="299"/>
        <end position="310"/>
    </location>
</feature>
<dbReference type="SMART" id="SM00220">
    <property type="entry name" value="S_TKc"/>
    <property type="match status" value="1"/>
</dbReference>
<keyword evidence="3 8" id="KW-0418">Kinase</keyword>
<dbReference type="Proteomes" id="UP000466345">
    <property type="component" value="Unassembled WGS sequence"/>
</dbReference>
<dbReference type="InterPro" id="IPR035992">
    <property type="entry name" value="Ricin_B-like_lectins"/>
</dbReference>
<dbReference type="Gene3D" id="1.10.510.10">
    <property type="entry name" value="Transferase(Phosphotransferase) domain 1"/>
    <property type="match status" value="1"/>
</dbReference>
<dbReference type="CDD" id="cd14014">
    <property type="entry name" value="STKc_PknB_like"/>
    <property type="match status" value="1"/>
</dbReference>
<accession>A0A7K0CJ52</accession>
<evidence type="ECO:0000256" key="1">
    <source>
        <dbReference type="ARBA" id="ARBA00022679"/>
    </source>
</evidence>
<evidence type="ECO:0000256" key="5">
    <source>
        <dbReference type="PROSITE-ProRule" id="PRU10141"/>
    </source>
</evidence>
<evidence type="ECO:0000256" key="3">
    <source>
        <dbReference type="ARBA" id="ARBA00022777"/>
    </source>
</evidence>
<dbReference type="PROSITE" id="PS50231">
    <property type="entry name" value="RICIN_B_LECTIN"/>
    <property type="match status" value="1"/>
</dbReference>
<feature type="binding site" evidence="5">
    <location>
        <position position="48"/>
    </location>
    <ligand>
        <name>ATP</name>
        <dbReference type="ChEBI" id="CHEBI:30616"/>
    </ligand>
</feature>
<dbReference type="Gene3D" id="2.80.10.50">
    <property type="match status" value="1"/>
</dbReference>
<dbReference type="OrthoDB" id="4334148at2"/>
<dbReference type="InterPro" id="IPR000772">
    <property type="entry name" value="Ricin_B_lectin"/>
</dbReference>
<dbReference type="AlphaFoldDB" id="A0A7K0CJ52"/>
<dbReference type="CDD" id="cd23415">
    <property type="entry name" value="beta-trefoil_Ricin_AH"/>
    <property type="match status" value="1"/>
</dbReference>
<feature type="domain" description="Protein kinase" evidence="7">
    <location>
        <begin position="21"/>
        <end position="273"/>
    </location>
</feature>